<dbReference type="CDD" id="cd04301">
    <property type="entry name" value="NAT_SF"/>
    <property type="match status" value="1"/>
</dbReference>
<evidence type="ECO:0000256" key="1">
    <source>
        <dbReference type="ARBA" id="ARBA00022679"/>
    </source>
</evidence>
<comment type="caution">
    <text evidence="4">The sequence shown here is derived from an EMBL/GenBank/DDBJ whole genome shotgun (WGS) entry which is preliminary data.</text>
</comment>
<protein>
    <submittedName>
        <fullName evidence="4">Ribosomal-protein-alanine acetyltransferase</fullName>
    </submittedName>
</protein>
<dbReference type="InterPro" id="IPR000182">
    <property type="entry name" value="GNAT_dom"/>
</dbReference>
<reference evidence="5" key="1">
    <citation type="submission" date="2016-01" db="EMBL/GenBank/DDBJ databases">
        <title>Draft genome of Chromobacterium sp. F49.</title>
        <authorList>
            <person name="Hong K.W."/>
        </authorList>
    </citation>
    <scope>NUCLEOTIDE SEQUENCE [LARGE SCALE GENOMIC DNA]</scope>
    <source>
        <strain evidence="5">CN3</strain>
    </source>
</reference>
<evidence type="ECO:0000313" key="4">
    <source>
        <dbReference type="EMBL" id="KZE17157.1"/>
    </source>
</evidence>
<evidence type="ECO:0000259" key="3">
    <source>
        <dbReference type="PROSITE" id="PS51186"/>
    </source>
</evidence>
<dbReference type="Gene3D" id="3.40.630.30">
    <property type="match status" value="1"/>
</dbReference>
<proteinExistence type="predicted"/>
<keyword evidence="2" id="KW-0012">Acyltransferase</keyword>
<dbReference type="EMBL" id="LQQO01000007">
    <property type="protein sequence ID" value="KZE17157.1"/>
    <property type="molecule type" value="Genomic_DNA"/>
</dbReference>
<accession>A0ABR5YF16</accession>
<dbReference type="InterPro" id="IPR016181">
    <property type="entry name" value="Acyl_CoA_acyltransferase"/>
</dbReference>
<dbReference type="Pfam" id="PF00583">
    <property type="entry name" value="Acetyltransf_1"/>
    <property type="match status" value="1"/>
</dbReference>
<organism evidence="4 5">
    <name type="scientific">Sphingomonas hankookensis</name>
    <dbReference type="NCBI Taxonomy" id="563996"/>
    <lineage>
        <taxon>Bacteria</taxon>
        <taxon>Pseudomonadati</taxon>
        <taxon>Pseudomonadota</taxon>
        <taxon>Alphaproteobacteria</taxon>
        <taxon>Sphingomonadales</taxon>
        <taxon>Sphingomonadaceae</taxon>
        <taxon>Sphingomonas</taxon>
    </lineage>
</organism>
<dbReference type="PROSITE" id="PS51186">
    <property type="entry name" value="GNAT"/>
    <property type="match status" value="1"/>
</dbReference>
<dbReference type="SUPFAM" id="SSF55729">
    <property type="entry name" value="Acyl-CoA N-acyltransferases (Nat)"/>
    <property type="match status" value="1"/>
</dbReference>
<dbReference type="PANTHER" id="PTHR43877">
    <property type="entry name" value="AMINOALKYLPHOSPHONATE N-ACETYLTRANSFERASE-RELATED-RELATED"/>
    <property type="match status" value="1"/>
</dbReference>
<gene>
    <name evidence="4" type="ORF">AVT10_11950</name>
</gene>
<feature type="domain" description="N-acetyltransferase" evidence="3">
    <location>
        <begin position="8"/>
        <end position="158"/>
    </location>
</feature>
<dbReference type="NCBIfam" id="TIGR01575">
    <property type="entry name" value="rimI"/>
    <property type="match status" value="1"/>
</dbReference>
<dbReference type="PANTHER" id="PTHR43877:SF2">
    <property type="entry name" value="AMINOALKYLPHOSPHONATE N-ACETYLTRANSFERASE-RELATED"/>
    <property type="match status" value="1"/>
</dbReference>
<sequence>MSDTRVAIALADGTAADVGAVDRVMQAAFDPRFGEAWTPAQCLGMLSLPGVWLTLAHLDDRLVGFALTRAVADDAELLLIAVLPDQRGRGVGRALLRRAIDDAAARGAVRLCLEMRAGNDATRLYASEGFAKCGERRNYYAGRGGERFDAHTYVRPIPGK</sequence>
<dbReference type="InterPro" id="IPR006464">
    <property type="entry name" value="AcTrfase_RimI/Ard1"/>
</dbReference>
<keyword evidence="5" id="KW-1185">Reference proteome</keyword>
<dbReference type="InterPro" id="IPR050832">
    <property type="entry name" value="Bact_Acetyltransf"/>
</dbReference>
<name>A0ABR5YF16_9SPHN</name>
<dbReference type="Proteomes" id="UP000076609">
    <property type="component" value="Unassembled WGS sequence"/>
</dbReference>
<evidence type="ECO:0000256" key="2">
    <source>
        <dbReference type="ARBA" id="ARBA00023315"/>
    </source>
</evidence>
<evidence type="ECO:0000313" key="5">
    <source>
        <dbReference type="Proteomes" id="UP000076609"/>
    </source>
</evidence>
<keyword evidence="1" id="KW-0808">Transferase</keyword>
<dbReference type="RefSeq" id="WP_066689354.1">
    <property type="nucleotide sequence ID" value="NZ_LQQO01000007.1"/>
</dbReference>